<organism evidence="1 2">
    <name type="scientific">Megasphaera massiliensis</name>
    <dbReference type="NCBI Taxonomy" id="1232428"/>
    <lineage>
        <taxon>Bacteria</taxon>
        <taxon>Bacillati</taxon>
        <taxon>Bacillota</taxon>
        <taxon>Negativicutes</taxon>
        <taxon>Veillonellales</taxon>
        <taxon>Veillonellaceae</taxon>
        <taxon>Megasphaera</taxon>
    </lineage>
</organism>
<gene>
    <name evidence="1" type="ORF">NE675_12310</name>
</gene>
<dbReference type="Proteomes" id="UP001206692">
    <property type="component" value="Unassembled WGS sequence"/>
</dbReference>
<keyword evidence="2" id="KW-1185">Reference proteome</keyword>
<proteinExistence type="predicted"/>
<evidence type="ECO:0000313" key="2">
    <source>
        <dbReference type="Proteomes" id="UP001206692"/>
    </source>
</evidence>
<sequence>RQILIMNGKLTVWDDDDTHGLYEKQQAALKELPPSLAALPIFDVPVRSYNVPGLSHVRALLKGEVAAGTAS</sequence>
<reference evidence="1 2" key="1">
    <citation type="submission" date="2022-06" db="EMBL/GenBank/DDBJ databases">
        <title>Isolation of gut microbiota from human fecal samples.</title>
        <authorList>
            <person name="Pamer E.G."/>
            <person name="Barat B."/>
            <person name="Waligurski E."/>
            <person name="Medina S."/>
            <person name="Paddock L."/>
            <person name="Mostad J."/>
        </authorList>
    </citation>
    <scope>NUCLEOTIDE SEQUENCE [LARGE SCALE GENOMIC DNA]</scope>
    <source>
        <strain evidence="1 2">DFI.1.1</strain>
    </source>
</reference>
<protein>
    <submittedName>
        <fullName evidence="1">Arsenical pump-driving ATPase</fullName>
    </submittedName>
</protein>
<feature type="non-terminal residue" evidence="1">
    <location>
        <position position="71"/>
    </location>
</feature>
<accession>A0ABT1SV89</accession>
<name>A0ABT1SV89_9FIRM</name>
<dbReference type="EMBL" id="JANGEW010000272">
    <property type="protein sequence ID" value="MCQ5343792.1"/>
    <property type="molecule type" value="Genomic_DNA"/>
</dbReference>
<evidence type="ECO:0000313" key="1">
    <source>
        <dbReference type="EMBL" id="MCQ5343792.1"/>
    </source>
</evidence>
<comment type="caution">
    <text evidence="1">The sequence shown here is derived from an EMBL/GenBank/DDBJ whole genome shotgun (WGS) entry which is preliminary data.</text>
</comment>
<feature type="non-terminal residue" evidence="1">
    <location>
        <position position="1"/>
    </location>
</feature>